<evidence type="ECO:0000256" key="1">
    <source>
        <dbReference type="ARBA" id="ARBA00010458"/>
    </source>
</evidence>
<accession>A0A173WXR1</accession>
<proteinExistence type="inferred from homology"/>
<dbReference type="CDD" id="cd03442">
    <property type="entry name" value="BFIT_BACH"/>
    <property type="match status" value="1"/>
</dbReference>
<dbReference type="GO" id="GO:0005829">
    <property type="term" value="C:cytosol"/>
    <property type="evidence" value="ECO:0007669"/>
    <property type="project" value="TreeGrafter"/>
</dbReference>
<dbReference type="InterPro" id="IPR033120">
    <property type="entry name" value="HOTDOG_ACOT"/>
</dbReference>
<evidence type="ECO:0000313" key="7">
    <source>
        <dbReference type="Proteomes" id="UP000095431"/>
    </source>
</evidence>
<dbReference type="Proteomes" id="UP000095431">
    <property type="component" value="Unassembled WGS sequence"/>
</dbReference>
<comment type="similarity">
    <text evidence="1">Belongs to the acyl coenzyme A hydrolase family.</text>
</comment>
<dbReference type="InterPro" id="IPR040170">
    <property type="entry name" value="Cytosol_ACT"/>
</dbReference>
<evidence type="ECO:0000313" key="6">
    <source>
        <dbReference type="EMBL" id="VUX66214.1"/>
    </source>
</evidence>
<reference evidence="6 8" key="2">
    <citation type="submission" date="2019-07" db="EMBL/GenBank/DDBJ databases">
        <authorList>
            <person name="Chang H.-W."/>
            <person name="Raman A."/>
            <person name="Venkatesh S."/>
            <person name="Gehrig J."/>
        </authorList>
    </citation>
    <scope>NUCLEOTIDE SEQUENCE [LARGE SCALE GENOMIC DNA]</scope>
    <source>
        <strain evidence="6">Blautia_wexlerae_LFYP_14</strain>
    </source>
</reference>
<dbReference type="PROSITE" id="PS51770">
    <property type="entry name" value="HOTDOG_ACOT"/>
    <property type="match status" value="1"/>
</dbReference>
<dbReference type="EC" id="3.1.2.-" evidence="5 6"/>
<dbReference type="Proteomes" id="UP000366766">
    <property type="component" value="Unassembled WGS sequence"/>
</dbReference>
<dbReference type="InterPro" id="IPR006683">
    <property type="entry name" value="Thioestr_dom"/>
</dbReference>
<evidence type="ECO:0000256" key="3">
    <source>
        <dbReference type="PROSITE-ProRule" id="PRU01106"/>
    </source>
</evidence>
<keyword evidence="2 3" id="KW-0378">Hydrolase</keyword>
<dbReference type="PANTHER" id="PTHR11049">
    <property type="entry name" value="ACYL COENZYME A THIOESTER HYDROLASE"/>
    <property type="match status" value="1"/>
</dbReference>
<evidence type="ECO:0000313" key="8">
    <source>
        <dbReference type="Proteomes" id="UP000366766"/>
    </source>
</evidence>
<evidence type="ECO:0000259" key="4">
    <source>
        <dbReference type="PROSITE" id="PS51770"/>
    </source>
</evidence>
<keyword evidence="8" id="KW-1185">Reference proteome</keyword>
<dbReference type="Gene3D" id="3.10.129.10">
    <property type="entry name" value="Hotdog Thioesterase"/>
    <property type="match status" value="1"/>
</dbReference>
<feature type="domain" description="HotDog ACOT-type" evidence="4">
    <location>
        <begin position="29"/>
        <end position="140"/>
    </location>
</feature>
<dbReference type="EMBL" id="CABHOF010000051">
    <property type="protein sequence ID" value="VUX66214.1"/>
    <property type="molecule type" value="Genomic_DNA"/>
</dbReference>
<dbReference type="GO" id="GO:0009062">
    <property type="term" value="P:fatty acid catabolic process"/>
    <property type="evidence" value="ECO:0007669"/>
    <property type="project" value="TreeGrafter"/>
</dbReference>
<dbReference type="GO" id="GO:0006637">
    <property type="term" value="P:acyl-CoA metabolic process"/>
    <property type="evidence" value="ECO:0007669"/>
    <property type="project" value="TreeGrafter"/>
</dbReference>
<gene>
    <name evidence="6" type="ORF">BWLFYP14_02586</name>
    <name evidence="5" type="ORF">ERS852478_00087</name>
</gene>
<evidence type="ECO:0000256" key="2">
    <source>
        <dbReference type="ARBA" id="ARBA00022801"/>
    </source>
</evidence>
<name>A0A173WXR1_9FIRM</name>
<sequence length="178" mass="20195">MERAIIANRKHDKGEVRKEMSERKMKRVEDSLTEQSHLLMPKCLNAAGYLFGGQLLAWIDETAGIVAKRHAEMNVVTVAVDNMYFKAGARVNDTIVLIGRLTHVGRSSMEVRIDTYCEALDGTRTMINRAYFIMVGTDEHQHPVEVPGLIIEGVTQQIENEAAQKRAKLWKVRRQEGF</sequence>
<dbReference type="eggNOG" id="COG1607">
    <property type="taxonomic scope" value="Bacteria"/>
</dbReference>
<dbReference type="AlphaFoldDB" id="A0A173WXR1"/>
<dbReference type="InterPro" id="IPR029069">
    <property type="entry name" value="HotDog_dom_sf"/>
</dbReference>
<evidence type="ECO:0000313" key="5">
    <source>
        <dbReference type="EMBL" id="CUN43337.1"/>
    </source>
</evidence>
<dbReference type="GO" id="GO:0052816">
    <property type="term" value="F:long-chain fatty acyl-CoA hydrolase activity"/>
    <property type="evidence" value="ECO:0007669"/>
    <property type="project" value="TreeGrafter"/>
</dbReference>
<dbReference type="SUPFAM" id="SSF54637">
    <property type="entry name" value="Thioesterase/thiol ester dehydrase-isomerase"/>
    <property type="match status" value="1"/>
</dbReference>
<reference evidence="5 7" key="1">
    <citation type="submission" date="2015-09" db="EMBL/GenBank/DDBJ databases">
        <authorList>
            <consortium name="Pathogen Informatics"/>
        </authorList>
    </citation>
    <scope>NUCLEOTIDE SEQUENCE [LARGE SCALE GENOMIC DNA]</scope>
    <source>
        <strain evidence="5 7">2789STDY5834863</strain>
    </source>
</reference>
<organism evidence="5 7">
    <name type="scientific">Blautia wexlerae</name>
    <dbReference type="NCBI Taxonomy" id="418240"/>
    <lineage>
        <taxon>Bacteria</taxon>
        <taxon>Bacillati</taxon>
        <taxon>Bacillota</taxon>
        <taxon>Clostridia</taxon>
        <taxon>Lachnospirales</taxon>
        <taxon>Lachnospiraceae</taxon>
        <taxon>Blautia</taxon>
    </lineage>
</organism>
<dbReference type="EMBL" id="CYZN01000001">
    <property type="protein sequence ID" value="CUN43337.1"/>
    <property type="molecule type" value="Genomic_DNA"/>
</dbReference>
<dbReference type="PANTHER" id="PTHR11049:SF24">
    <property type="entry name" value="CYTOSOLIC ACYL COENZYME A THIOESTER HYDROLASE"/>
    <property type="match status" value="1"/>
</dbReference>
<dbReference type="Pfam" id="PF03061">
    <property type="entry name" value="4HBT"/>
    <property type="match status" value="1"/>
</dbReference>
<protein>
    <submittedName>
        <fullName evidence="6">Putative acyl-CoA thioester hydrolase</fullName>
    </submittedName>
    <submittedName>
        <fullName evidence="5">Uncharacterized acyl-CoA thioester hydrolase HI_0827</fullName>
        <ecNumber evidence="5 6">3.1.2.-</ecNumber>
    </submittedName>
</protein>